<gene>
    <name evidence="9" type="ORF">KAK11_00180</name>
</gene>
<keyword evidence="10" id="KW-1185">Reference proteome</keyword>
<feature type="domain" description="Glycosyltransferase 2-like" evidence="8">
    <location>
        <begin position="9"/>
        <end position="137"/>
    </location>
</feature>
<name>A0ABS5DRG0_9BURK</name>
<dbReference type="Gene3D" id="3.90.550.10">
    <property type="entry name" value="Spore Coat Polysaccharide Biosynthesis Protein SpsA, Chain A"/>
    <property type="match status" value="1"/>
</dbReference>
<keyword evidence="3 9" id="KW-0328">Glycosyltransferase</keyword>
<proteinExistence type="predicted"/>
<dbReference type="PANTHER" id="PTHR43646:SF2">
    <property type="entry name" value="GLYCOSYLTRANSFERASE 2-LIKE DOMAIN-CONTAINING PROTEIN"/>
    <property type="match status" value="1"/>
</dbReference>
<keyword evidence="4 9" id="KW-0808">Transferase</keyword>
<evidence type="ECO:0000259" key="8">
    <source>
        <dbReference type="Pfam" id="PF00535"/>
    </source>
</evidence>
<evidence type="ECO:0000256" key="3">
    <source>
        <dbReference type="ARBA" id="ARBA00022676"/>
    </source>
</evidence>
<dbReference type="EC" id="2.4.-.-" evidence="9"/>
<evidence type="ECO:0000313" key="9">
    <source>
        <dbReference type="EMBL" id="MBQ0933724.1"/>
    </source>
</evidence>
<evidence type="ECO:0000256" key="1">
    <source>
        <dbReference type="ARBA" id="ARBA00004236"/>
    </source>
</evidence>
<sequence length="353" mass="39430">MSSQPCVVSVLIKALNEERHIARAIESALAAVARVGGEVVLADSLSTDRTVQVAATYPITITQLSHADQRSCGVGPQLGLQQARGQFLYILDADMKLHPDFLPQALAFLRAHPEVAGVAGQVIEHNQSSLEFQARLERGGGHWQPGPVDRLDMGGLYRRDAIEHVGYFSDRNLHSYEELDLALRLRAKGWRLHRLAVPAIEHWGHDLPAYTLLRRRWRSAYINGVGEITRAAWRSPHWPLLRQDLRELKLYTAVLVWALMGLGLAAFLALQHHAAAALAVLAALLAAPWLAQCWRKRNLAKASYATVSLWLHVGGLLRGLMHRRRDPRSRIPNTVLQRAGDERRPSEPPPRHV</sequence>
<evidence type="ECO:0000256" key="2">
    <source>
        <dbReference type="ARBA" id="ARBA00022475"/>
    </source>
</evidence>
<evidence type="ECO:0000256" key="6">
    <source>
        <dbReference type="SAM" id="MobiDB-lite"/>
    </source>
</evidence>
<comment type="caution">
    <text evidence="9">The sequence shown here is derived from an EMBL/GenBank/DDBJ whole genome shotgun (WGS) entry which is preliminary data.</text>
</comment>
<keyword evidence="7" id="KW-1133">Transmembrane helix</keyword>
<reference evidence="9 10" key="1">
    <citation type="submission" date="2021-04" db="EMBL/GenBank/DDBJ databases">
        <title>The genome sequence of type strain Ideonella paludis KCTC 32238.</title>
        <authorList>
            <person name="Liu Y."/>
        </authorList>
    </citation>
    <scope>NUCLEOTIDE SEQUENCE [LARGE SCALE GENOMIC DNA]</scope>
    <source>
        <strain evidence="9 10">KCTC 32238</strain>
    </source>
</reference>
<dbReference type="RefSeq" id="WP_210804964.1">
    <property type="nucleotide sequence ID" value="NZ_JAGQDG010000001.1"/>
</dbReference>
<keyword evidence="5 7" id="KW-0472">Membrane</keyword>
<organism evidence="9 10">
    <name type="scientific">Ideonella paludis</name>
    <dbReference type="NCBI Taxonomy" id="1233411"/>
    <lineage>
        <taxon>Bacteria</taxon>
        <taxon>Pseudomonadati</taxon>
        <taxon>Pseudomonadota</taxon>
        <taxon>Betaproteobacteria</taxon>
        <taxon>Burkholderiales</taxon>
        <taxon>Sphaerotilaceae</taxon>
        <taxon>Ideonella</taxon>
    </lineage>
</organism>
<keyword evidence="2" id="KW-1003">Cell membrane</keyword>
<dbReference type="Proteomes" id="UP000672097">
    <property type="component" value="Unassembled WGS sequence"/>
</dbReference>
<feature type="compositionally biased region" description="Basic and acidic residues" evidence="6">
    <location>
        <begin position="339"/>
        <end position="353"/>
    </location>
</feature>
<comment type="subcellular location">
    <subcellularLocation>
        <location evidence="1">Cell membrane</location>
    </subcellularLocation>
</comment>
<evidence type="ECO:0000256" key="7">
    <source>
        <dbReference type="SAM" id="Phobius"/>
    </source>
</evidence>
<dbReference type="InterPro" id="IPR029044">
    <property type="entry name" value="Nucleotide-diphossugar_trans"/>
</dbReference>
<evidence type="ECO:0000313" key="10">
    <source>
        <dbReference type="Proteomes" id="UP000672097"/>
    </source>
</evidence>
<dbReference type="PANTHER" id="PTHR43646">
    <property type="entry name" value="GLYCOSYLTRANSFERASE"/>
    <property type="match status" value="1"/>
</dbReference>
<dbReference type="GO" id="GO:0016757">
    <property type="term" value="F:glycosyltransferase activity"/>
    <property type="evidence" value="ECO:0007669"/>
    <property type="project" value="UniProtKB-KW"/>
</dbReference>
<dbReference type="SUPFAM" id="SSF53448">
    <property type="entry name" value="Nucleotide-diphospho-sugar transferases"/>
    <property type="match status" value="1"/>
</dbReference>
<feature type="region of interest" description="Disordered" evidence="6">
    <location>
        <begin position="331"/>
        <end position="353"/>
    </location>
</feature>
<dbReference type="Pfam" id="PF00535">
    <property type="entry name" value="Glycos_transf_2"/>
    <property type="match status" value="1"/>
</dbReference>
<protein>
    <submittedName>
        <fullName evidence="9">Glycosyltransferase</fullName>
        <ecNumber evidence="9">2.4.-.-</ecNumber>
    </submittedName>
</protein>
<dbReference type="EMBL" id="JAGQDG010000001">
    <property type="protein sequence ID" value="MBQ0933724.1"/>
    <property type="molecule type" value="Genomic_DNA"/>
</dbReference>
<evidence type="ECO:0000256" key="4">
    <source>
        <dbReference type="ARBA" id="ARBA00022679"/>
    </source>
</evidence>
<evidence type="ECO:0000256" key="5">
    <source>
        <dbReference type="ARBA" id="ARBA00023136"/>
    </source>
</evidence>
<feature type="transmembrane region" description="Helical" evidence="7">
    <location>
        <begin position="250"/>
        <end position="270"/>
    </location>
</feature>
<dbReference type="InterPro" id="IPR001173">
    <property type="entry name" value="Glyco_trans_2-like"/>
</dbReference>
<feature type="transmembrane region" description="Helical" evidence="7">
    <location>
        <begin position="275"/>
        <end position="291"/>
    </location>
</feature>
<accession>A0ABS5DRG0</accession>
<keyword evidence="7" id="KW-0812">Transmembrane</keyword>